<protein>
    <recommendedName>
        <fullName evidence="1">SnoaL-like domain-containing protein</fullName>
    </recommendedName>
</protein>
<dbReference type="EMBL" id="CP007044">
    <property type="protein sequence ID" value="AHG18880.1"/>
    <property type="molecule type" value="Genomic_DNA"/>
</dbReference>
<dbReference type="OrthoDB" id="1256785at2"/>
<dbReference type="HOGENOM" id="CLU_124041_2_1_6"/>
<dbReference type="AlphaFoldDB" id="W0LA93"/>
<evidence type="ECO:0000313" key="3">
    <source>
        <dbReference type="Proteomes" id="UP000019030"/>
    </source>
</evidence>
<dbReference type="Pfam" id="PF12680">
    <property type="entry name" value="SnoaL_2"/>
    <property type="match status" value="1"/>
</dbReference>
<dbReference type="Gene3D" id="3.10.450.50">
    <property type="match status" value="1"/>
</dbReference>
<evidence type="ECO:0000313" key="2">
    <source>
        <dbReference type="EMBL" id="AHG18880.1"/>
    </source>
</evidence>
<dbReference type="STRING" id="1441930.Z042_04125"/>
<dbReference type="Proteomes" id="UP000019030">
    <property type="component" value="Chromosome"/>
</dbReference>
<reference evidence="2 3" key="2">
    <citation type="submission" date="2015-03" db="EMBL/GenBank/DDBJ databases">
        <authorList>
            <person name="Chan K.-G."/>
        </authorList>
    </citation>
    <scope>NUCLEOTIDE SEQUENCE [LARGE SCALE GENOMIC DNA]</scope>
    <source>
        <strain evidence="2 3">RB-25</strain>
    </source>
</reference>
<evidence type="ECO:0000259" key="1">
    <source>
        <dbReference type="Pfam" id="PF12680"/>
    </source>
</evidence>
<dbReference type="KEGG" id="sfo:Z042_04125"/>
<gene>
    <name evidence="2" type="ORF">Z042_04125</name>
</gene>
<name>W0LA93_9GAMM</name>
<reference evidence="2 3" key="1">
    <citation type="submission" date="2014-01" db="EMBL/GenBank/DDBJ databases">
        <title>Isolation of Serratia multitudinisentens RB-25 from Ex-Landfill site.</title>
        <authorList>
            <person name="Robson E.H.J."/>
        </authorList>
    </citation>
    <scope>NUCLEOTIDE SEQUENCE [LARGE SCALE GENOMIC DNA]</scope>
    <source>
        <strain evidence="2 3">RB-25</strain>
    </source>
</reference>
<feature type="domain" description="SnoaL-like" evidence="1">
    <location>
        <begin position="27"/>
        <end position="108"/>
    </location>
</feature>
<dbReference type="InterPro" id="IPR037401">
    <property type="entry name" value="SnoaL-like"/>
</dbReference>
<proteinExistence type="predicted"/>
<dbReference type="RefSeq" id="WP_024913397.1">
    <property type="nucleotide sequence ID" value="NZ_CP007044.2"/>
</dbReference>
<dbReference type="InterPro" id="IPR032710">
    <property type="entry name" value="NTF2-like_dom_sf"/>
</dbReference>
<accession>W0LA93</accession>
<keyword evidence="3" id="KW-1185">Reference proteome</keyword>
<dbReference type="PATRIC" id="fig|1441930.4.peg.819"/>
<dbReference type="SUPFAM" id="SSF54427">
    <property type="entry name" value="NTF2-like"/>
    <property type="match status" value="1"/>
</dbReference>
<dbReference type="eggNOG" id="COG3631">
    <property type="taxonomic scope" value="Bacteria"/>
</dbReference>
<organism evidence="2 3">
    <name type="scientific">Chania multitudinisentens RB-25</name>
    <dbReference type="NCBI Taxonomy" id="1441930"/>
    <lineage>
        <taxon>Bacteria</taxon>
        <taxon>Pseudomonadati</taxon>
        <taxon>Pseudomonadota</taxon>
        <taxon>Gammaproteobacteria</taxon>
        <taxon>Enterobacterales</taxon>
        <taxon>Yersiniaceae</taxon>
        <taxon>Chania</taxon>
    </lineage>
</organism>
<sequence length="130" mass="14670">MQNIKQTVIDALQTLVSNPEHDENKIAVFFDPSYQQVVDGKQLDYSGFIQHIAALKSHTKHMSVSIKSIVAENDTVFTHHYVNVEKNQGERSEFEVFARFTLASGRIICCEELTRMISGAPNDRDLGSRS</sequence>